<dbReference type="SUPFAM" id="SSF51905">
    <property type="entry name" value="FAD/NAD(P)-binding domain"/>
    <property type="match status" value="1"/>
</dbReference>
<dbReference type="VEuPathDB" id="FungiDB:MELLADRAFT_100998"/>
<reference evidence="9" key="1">
    <citation type="journal article" date="2011" name="Proc. Natl. Acad. Sci. U.S.A.">
        <title>Obligate biotrophy features unraveled by the genomic analysis of rust fungi.</title>
        <authorList>
            <person name="Duplessis S."/>
            <person name="Cuomo C.A."/>
            <person name="Lin Y.-C."/>
            <person name="Aerts A."/>
            <person name="Tisserant E."/>
            <person name="Veneault-Fourrey C."/>
            <person name="Joly D.L."/>
            <person name="Hacquard S."/>
            <person name="Amselem J."/>
            <person name="Cantarel B.L."/>
            <person name="Chiu R."/>
            <person name="Coutinho P.M."/>
            <person name="Feau N."/>
            <person name="Field M."/>
            <person name="Frey P."/>
            <person name="Gelhaye E."/>
            <person name="Goldberg J."/>
            <person name="Grabherr M.G."/>
            <person name="Kodira C.D."/>
            <person name="Kohler A."/>
            <person name="Kuees U."/>
            <person name="Lindquist E.A."/>
            <person name="Lucas S.M."/>
            <person name="Mago R."/>
            <person name="Mauceli E."/>
            <person name="Morin E."/>
            <person name="Murat C."/>
            <person name="Pangilinan J.L."/>
            <person name="Park R."/>
            <person name="Pearson M."/>
            <person name="Quesneville H."/>
            <person name="Rouhier N."/>
            <person name="Sakthikumar S."/>
            <person name="Salamov A.A."/>
            <person name="Schmutz J."/>
            <person name="Selles B."/>
            <person name="Shapiro H."/>
            <person name="Tanguay P."/>
            <person name="Tuskan G.A."/>
            <person name="Henrissat B."/>
            <person name="Van de Peer Y."/>
            <person name="Rouze P."/>
            <person name="Ellis J.G."/>
            <person name="Dodds P.N."/>
            <person name="Schein J.E."/>
            <person name="Zhong S."/>
            <person name="Hamelin R.C."/>
            <person name="Grigoriev I.V."/>
            <person name="Szabo L.J."/>
            <person name="Martin F."/>
        </authorList>
    </citation>
    <scope>NUCLEOTIDE SEQUENCE [LARGE SCALE GENOMIC DNA]</scope>
    <source>
        <strain evidence="9">98AG31 / pathotype 3-4-7</strain>
    </source>
</reference>
<gene>
    <name evidence="8" type="ORF">MELLADRAFT_100998</name>
</gene>
<evidence type="ECO:0000256" key="1">
    <source>
        <dbReference type="ARBA" id="ARBA00001974"/>
    </source>
</evidence>
<dbReference type="GeneID" id="18921247"/>
<protein>
    <recommendedName>
        <fullName evidence="7">Glucose-methanol-choline oxidoreductase N-terminal domain-containing protein</fullName>
    </recommendedName>
</protein>
<evidence type="ECO:0000313" key="8">
    <source>
        <dbReference type="EMBL" id="EGG12590.1"/>
    </source>
</evidence>
<keyword evidence="4 6" id="KW-0274">FAD</keyword>
<dbReference type="Pfam" id="PF00732">
    <property type="entry name" value="GMC_oxred_N"/>
    <property type="match status" value="1"/>
</dbReference>
<comment type="similarity">
    <text evidence="2">Belongs to the GMC oxidoreductase family.</text>
</comment>
<keyword evidence="9" id="KW-1185">Reference proteome</keyword>
<dbReference type="PIRSF" id="PIRSF000137">
    <property type="entry name" value="Alcohol_oxidase"/>
    <property type="match status" value="1"/>
</dbReference>
<dbReference type="AlphaFoldDB" id="F4R396"/>
<organism evidence="9">
    <name type="scientific">Melampsora larici-populina (strain 98AG31 / pathotype 3-4-7)</name>
    <name type="common">Poplar leaf rust fungus</name>
    <dbReference type="NCBI Taxonomy" id="747676"/>
    <lineage>
        <taxon>Eukaryota</taxon>
        <taxon>Fungi</taxon>
        <taxon>Dikarya</taxon>
        <taxon>Basidiomycota</taxon>
        <taxon>Pucciniomycotina</taxon>
        <taxon>Pucciniomycetes</taxon>
        <taxon>Pucciniales</taxon>
        <taxon>Melampsoraceae</taxon>
        <taxon>Melampsora</taxon>
    </lineage>
</organism>
<dbReference type="SUPFAM" id="SSF54373">
    <property type="entry name" value="FAD-linked reductases, C-terminal domain"/>
    <property type="match status" value="1"/>
</dbReference>
<evidence type="ECO:0000256" key="5">
    <source>
        <dbReference type="PIRSR" id="PIRSR000137-1"/>
    </source>
</evidence>
<comment type="cofactor">
    <cofactor evidence="1 6">
        <name>FAD</name>
        <dbReference type="ChEBI" id="CHEBI:57692"/>
    </cofactor>
</comment>
<dbReference type="InterPro" id="IPR000172">
    <property type="entry name" value="GMC_OxRdtase_N"/>
</dbReference>
<evidence type="ECO:0000256" key="4">
    <source>
        <dbReference type="ARBA" id="ARBA00022827"/>
    </source>
</evidence>
<dbReference type="Pfam" id="PF05199">
    <property type="entry name" value="GMC_oxred_C"/>
    <property type="match status" value="1"/>
</dbReference>
<feature type="active site" description="Proton acceptor" evidence="5">
    <location>
        <position position="527"/>
    </location>
</feature>
<evidence type="ECO:0000256" key="3">
    <source>
        <dbReference type="ARBA" id="ARBA00022630"/>
    </source>
</evidence>
<dbReference type="InParanoid" id="F4R396"/>
<dbReference type="InterPro" id="IPR036188">
    <property type="entry name" value="FAD/NAD-bd_sf"/>
</dbReference>
<dbReference type="Gene3D" id="3.50.50.60">
    <property type="entry name" value="FAD/NAD(P)-binding domain"/>
    <property type="match status" value="1"/>
</dbReference>
<dbReference type="GO" id="GO:0050660">
    <property type="term" value="F:flavin adenine dinucleotide binding"/>
    <property type="evidence" value="ECO:0007669"/>
    <property type="project" value="InterPro"/>
</dbReference>
<feature type="domain" description="Glucose-methanol-choline oxidoreductase N-terminal" evidence="7">
    <location>
        <begin position="232"/>
        <end position="246"/>
    </location>
</feature>
<dbReference type="KEGG" id="mlr:MELLADRAFT_100998"/>
<dbReference type="EMBL" id="GL883090">
    <property type="protein sequence ID" value="EGG12590.1"/>
    <property type="molecule type" value="Genomic_DNA"/>
</dbReference>
<dbReference type="PANTHER" id="PTHR11552:SF147">
    <property type="entry name" value="CHOLINE DEHYDROGENASE, MITOCHONDRIAL"/>
    <property type="match status" value="1"/>
</dbReference>
<dbReference type="PROSITE" id="PS00624">
    <property type="entry name" value="GMC_OXRED_2"/>
    <property type="match status" value="1"/>
</dbReference>
<dbReference type="InterPro" id="IPR012132">
    <property type="entry name" value="GMC_OxRdtase"/>
</dbReference>
<dbReference type="InterPro" id="IPR007867">
    <property type="entry name" value="GMC_OxRtase_C"/>
</dbReference>
<feature type="binding site" evidence="6">
    <location>
        <begin position="528"/>
        <end position="529"/>
    </location>
    <ligand>
        <name>FAD</name>
        <dbReference type="ChEBI" id="CHEBI:57692"/>
    </ligand>
</feature>
<dbReference type="STRING" id="747676.F4R396"/>
<feature type="binding site" evidence="6">
    <location>
        <position position="47"/>
    </location>
    <ligand>
        <name>FAD</name>
        <dbReference type="ChEBI" id="CHEBI:57692"/>
    </ligand>
</feature>
<dbReference type="GO" id="GO:0016614">
    <property type="term" value="F:oxidoreductase activity, acting on CH-OH group of donors"/>
    <property type="evidence" value="ECO:0007669"/>
    <property type="project" value="InterPro"/>
</dbReference>
<evidence type="ECO:0000313" key="9">
    <source>
        <dbReference type="Proteomes" id="UP000001072"/>
    </source>
</evidence>
<dbReference type="RefSeq" id="XP_007403528.1">
    <property type="nucleotide sequence ID" value="XM_007403466.1"/>
</dbReference>
<dbReference type="HOGENOM" id="CLU_002865_6_0_1"/>
<dbReference type="eggNOG" id="KOG1238">
    <property type="taxonomic scope" value="Eukaryota"/>
</dbReference>
<proteinExistence type="inferred from homology"/>
<sequence>MGNIGISIPGLAGTLCSTFRTQVDWNYSTIALKQAENRSIIYPRGKVLGGSSAINFMLTTKASRHDYNTFEKLGNPGWGWDEFDRAAKKSENLLIPPPSANFSFSTEYHGKNGPVKTSFSKFLPPIVAKYFPAIKKLGHVRTFTDNFKGDVKGPAYVPLTIDDNLERVTSASAYYFPIASRPNLVVRVKSEVDRLLVSSSKTEEVTVGGVEYISEGLIRTTFARKEVILSAGSIGSPAILERSGMGDSSVLKKFNIPVLLNLPGVGANLIDHPMNLNVHQLKPGFFSSDKLARNATYAAEQLDLYNTRREGILTQVVSLLDFEPLRVVLTEEEISEGLQYLEHNSTSLPPQIFEAIKEQVLSGTPFEFLVINQGSAQLEGTSAFSASQNVSYIAIASSLQYPFSRGSSHISSRDPTEPPLIDTGFLNHPFGLWLFAKACKHSRKIMQGKEWDDVILGEISPGNTVHTDEDWRRFAAKNIDTFYHPVGTAAMLPRELGGVVDPDLRVYGTHNLRVIDASIFPVHIATHPQLSIYAIAEIAAEKILESRA</sequence>
<dbReference type="Gene3D" id="3.30.560.10">
    <property type="entry name" value="Glucose Oxidase, domain 3"/>
    <property type="match status" value="1"/>
</dbReference>
<dbReference type="OrthoDB" id="269227at2759"/>
<accession>F4R396</accession>
<evidence type="ECO:0000256" key="2">
    <source>
        <dbReference type="ARBA" id="ARBA00010790"/>
    </source>
</evidence>
<name>F4R396_MELLP</name>
<dbReference type="PANTHER" id="PTHR11552">
    <property type="entry name" value="GLUCOSE-METHANOL-CHOLINE GMC OXIDOREDUCTASE"/>
    <property type="match status" value="1"/>
</dbReference>
<feature type="active site" description="Proton donor" evidence="5">
    <location>
        <position position="484"/>
    </location>
</feature>
<evidence type="ECO:0000259" key="7">
    <source>
        <dbReference type="PROSITE" id="PS00624"/>
    </source>
</evidence>
<keyword evidence="3" id="KW-0285">Flavoprotein</keyword>
<dbReference type="Proteomes" id="UP000001072">
    <property type="component" value="Unassembled WGS sequence"/>
</dbReference>
<evidence type="ECO:0000256" key="6">
    <source>
        <dbReference type="PIRSR" id="PIRSR000137-2"/>
    </source>
</evidence>
<feature type="binding site" evidence="6">
    <location>
        <position position="192"/>
    </location>
    <ligand>
        <name>FAD</name>
        <dbReference type="ChEBI" id="CHEBI:57692"/>
    </ligand>
</feature>